<dbReference type="GO" id="GO:0016757">
    <property type="term" value="F:glycosyltransferase activity"/>
    <property type="evidence" value="ECO:0007669"/>
    <property type="project" value="InterPro"/>
</dbReference>
<dbReference type="InterPro" id="IPR001296">
    <property type="entry name" value="Glyco_trans_1"/>
</dbReference>
<dbReference type="Proteomes" id="UP001057868">
    <property type="component" value="Unassembled WGS sequence"/>
</dbReference>
<proteinExistence type="predicted"/>
<feature type="domain" description="Glycosyl transferase family 1" evidence="1">
    <location>
        <begin position="177"/>
        <end position="347"/>
    </location>
</feature>
<dbReference type="AlphaFoldDB" id="A0A9W6DD24"/>
<dbReference type="RefSeq" id="WP_261854140.1">
    <property type="nucleotide sequence ID" value="NZ_BQXY01000010.1"/>
</dbReference>
<organism evidence="2 3">
    <name type="scientific">Clostridium folliculivorans</name>
    <dbReference type="NCBI Taxonomy" id="2886038"/>
    <lineage>
        <taxon>Bacteria</taxon>
        <taxon>Bacillati</taxon>
        <taxon>Bacillota</taxon>
        <taxon>Clostridia</taxon>
        <taxon>Eubacteriales</taxon>
        <taxon>Clostridiaceae</taxon>
        <taxon>Clostridium</taxon>
    </lineage>
</organism>
<protein>
    <submittedName>
        <fullName evidence="2">Glycosyl transferase</fullName>
    </submittedName>
</protein>
<comment type="caution">
    <text evidence="2">The sequence shown here is derived from an EMBL/GenBank/DDBJ whole genome shotgun (WGS) entry which is preliminary data.</text>
</comment>
<dbReference type="Gene3D" id="3.40.50.2000">
    <property type="entry name" value="Glycogen Phosphorylase B"/>
    <property type="match status" value="2"/>
</dbReference>
<dbReference type="Pfam" id="PF00534">
    <property type="entry name" value="Glycos_transf_1"/>
    <property type="match status" value="1"/>
</dbReference>
<dbReference type="EMBL" id="BQXY01000010">
    <property type="protein sequence ID" value="GKU27273.1"/>
    <property type="molecule type" value="Genomic_DNA"/>
</dbReference>
<keyword evidence="3" id="KW-1185">Reference proteome</keyword>
<keyword evidence="2" id="KW-0808">Transferase</keyword>
<evidence type="ECO:0000313" key="3">
    <source>
        <dbReference type="Proteomes" id="UP001057868"/>
    </source>
</evidence>
<dbReference type="CDD" id="cd03801">
    <property type="entry name" value="GT4_PimA-like"/>
    <property type="match status" value="1"/>
</dbReference>
<sequence length="365" mass="42823">MRFYTVFPEFKNIHIKKDVGMIPILLHSLKGYDSTIVCYENEMNYNKEQLKGTKLITVPKEKDDTKDFLKFIIKNAKNIDVLNLYHVTSPRNFKWMLAYKLLNPKGKIYLKLDADHNINIYKYHQKSFKQKFKNYILKNCDLITVENEKIQKLIENDWNIKVDYLPNGFYDDGNKVTSFESKDNVLLSVGRIGAYQKATDILLEAFVKASEYINGWRLKLVGPVDEDFNGYLNNFFISYPQMKDKIDLVGNVENEDELVKYYNEAKIFCLTSRYESFGLVFVEAEMHGCFIITSDHEASTTIVKDEKVGRIVGIEDIEDTAKAIIEICNNKDLGQKDFQYISEYAYKNFYWPQIIHELHRLLMKN</sequence>
<evidence type="ECO:0000259" key="1">
    <source>
        <dbReference type="Pfam" id="PF00534"/>
    </source>
</evidence>
<evidence type="ECO:0000313" key="2">
    <source>
        <dbReference type="EMBL" id="GKU27273.1"/>
    </source>
</evidence>
<accession>A0A9W6DD24</accession>
<name>A0A9W6DD24_9CLOT</name>
<reference evidence="2" key="1">
    <citation type="journal article" date="2023" name="Int. J. Syst. Evol. Microbiol.">
        <title>&lt;i&gt;Clostridium folliculivorans&lt;/i&gt; sp. nov., isolated from soil samples of an organic paddy in Japan.</title>
        <authorList>
            <person name="Tazawa J."/>
            <person name="Kobayashi H."/>
            <person name="Tanizawa Y."/>
            <person name="Uchino A."/>
            <person name="Tanaka F."/>
            <person name="Urashima Y."/>
            <person name="Miura S."/>
            <person name="Sakamoto M."/>
            <person name="Ohkuma M."/>
            <person name="Tohno M."/>
        </authorList>
    </citation>
    <scope>NUCLEOTIDE SEQUENCE</scope>
    <source>
        <strain evidence="2">D1-1</strain>
    </source>
</reference>
<gene>
    <name evidence="2" type="ORF">CFOLD11_41000</name>
</gene>
<dbReference type="SUPFAM" id="SSF53756">
    <property type="entry name" value="UDP-Glycosyltransferase/glycogen phosphorylase"/>
    <property type="match status" value="1"/>
</dbReference>
<dbReference type="PANTHER" id="PTHR12526">
    <property type="entry name" value="GLYCOSYLTRANSFERASE"/>
    <property type="match status" value="1"/>
</dbReference>